<keyword evidence="3" id="KW-0479">Metal-binding</keyword>
<accession>A0A1G9VRW1</accession>
<dbReference type="Proteomes" id="UP000199544">
    <property type="component" value="Unassembled WGS sequence"/>
</dbReference>
<dbReference type="SUPFAM" id="SSF102705">
    <property type="entry name" value="NIF3 (NGG1p interacting factor 3)-like"/>
    <property type="match status" value="1"/>
</dbReference>
<evidence type="ECO:0000313" key="4">
    <source>
        <dbReference type="EMBL" id="SDM74843.1"/>
    </source>
</evidence>
<dbReference type="Gene3D" id="3.40.1390.30">
    <property type="entry name" value="NIF3 (NGG1p interacting factor 3)-like"/>
    <property type="match status" value="1"/>
</dbReference>
<gene>
    <name evidence="4" type="ORF">SAMN04488137_1753</name>
</gene>
<dbReference type="InterPro" id="IPR036069">
    <property type="entry name" value="DUF34/NIF3_sf"/>
</dbReference>
<protein>
    <recommendedName>
        <fullName evidence="2">GTP cyclohydrolase 1 type 2 homolog</fullName>
    </recommendedName>
</protein>
<dbReference type="EMBL" id="FNHW01000001">
    <property type="protein sequence ID" value="SDM74843.1"/>
    <property type="molecule type" value="Genomic_DNA"/>
</dbReference>
<dbReference type="STRING" id="459525.SAMN04488137_1753"/>
<reference evidence="5" key="1">
    <citation type="submission" date="2016-10" db="EMBL/GenBank/DDBJ databases">
        <authorList>
            <person name="Varghese N."/>
            <person name="Submissions S."/>
        </authorList>
    </citation>
    <scope>NUCLEOTIDE SEQUENCE [LARGE SCALE GENOMIC DNA]</scope>
    <source>
        <strain evidence="5">CGMCC 1.6854</strain>
    </source>
</reference>
<name>A0A1G9VRW1_9BACL</name>
<evidence type="ECO:0000256" key="1">
    <source>
        <dbReference type="ARBA" id="ARBA00006964"/>
    </source>
</evidence>
<keyword evidence="5" id="KW-1185">Reference proteome</keyword>
<dbReference type="GO" id="GO:0046872">
    <property type="term" value="F:metal ion binding"/>
    <property type="evidence" value="ECO:0007669"/>
    <property type="project" value="UniProtKB-KW"/>
</dbReference>
<dbReference type="AlphaFoldDB" id="A0A1G9VRW1"/>
<feature type="binding site" evidence="3">
    <location>
        <position position="88"/>
    </location>
    <ligand>
        <name>a divalent metal cation</name>
        <dbReference type="ChEBI" id="CHEBI:60240"/>
        <label>1</label>
    </ligand>
</feature>
<evidence type="ECO:0000256" key="2">
    <source>
        <dbReference type="ARBA" id="ARBA00022112"/>
    </source>
</evidence>
<proteinExistence type="inferred from homology"/>
<dbReference type="RefSeq" id="WP_090233947.1">
    <property type="nucleotide sequence ID" value="NZ_FNHW01000001.1"/>
</dbReference>
<evidence type="ECO:0000313" key="5">
    <source>
        <dbReference type="Proteomes" id="UP000199544"/>
    </source>
</evidence>
<comment type="similarity">
    <text evidence="1">Belongs to the GTP cyclohydrolase I type 2/NIF3 family.</text>
</comment>
<dbReference type="OrthoDB" id="1674447at2"/>
<evidence type="ECO:0000256" key="3">
    <source>
        <dbReference type="PIRSR" id="PIRSR602678-1"/>
    </source>
</evidence>
<feature type="binding site" evidence="3">
    <location>
        <position position="87"/>
    </location>
    <ligand>
        <name>a divalent metal cation</name>
        <dbReference type="ChEBI" id="CHEBI:60240"/>
        <label>1</label>
    </ligand>
</feature>
<sequence length="336" mass="37383">MISVQEIVKGLNVLTHGRVLQGTEKEESHPFVIWKSSGIKGKEVLERPGLVYGDPKKIVKKLAVSMTLSEQDIELAAATGVDAIIAHHPIADGASSGGVTLRNYLDLYGIAIFELHEAFHGLHPGIPFLHGHKVYHSDIHYGNKEGNVLFAGRVLPEVKNLGDVLDRLEAFMNLEQEKQLVEAEREIRGLSSSLIETSLVTCGRIEIGTRDTPIQNILHIFPHTGFSIEDLRRAKEEFPQTDTVIASISRVSNSSSLVRECYDLGLNFLIGNCHVLEIYENGLPLAYSMNMLFPEIEVVVFRERVTSVPVAKVGNERLKQYAKTMAENYLVKKIHV</sequence>
<dbReference type="Pfam" id="PF01784">
    <property type="entry name" value="DUF34_NIF3"/>
    <property type="match status" value="1"/>
</dbReference>
<organism evidence="4 5">
    <name type="scientific">Fictibacillus solisalsi</name>
    <dbReference type="NCBI Taxonomy" id="459525"/>
    <lineage>
        <taxon>Bacteria</taxon>
        <taxon>Bacillati</taxon>
        <taxon>Bacillota</taxon>
        <taxon>Bacilli</taxon>
        <taxon>Bacillales</taxon>
        <taxon>Fictibacillaceae</taxon>
        <taxon>Fictibacillus</taxon>
    </lineage>
</organism>
<dbReference type="InterPro" id="IPR002678">
    <property type="entry name" value="DUF34/NIF3"/>
</dbReference>